<dbReference type="Gene3D" id="1.10.405.10">
    <property type="entry name" value="Guanine Nucleotide Dissociation Inhibitor, domain 1"/>
    <property type="match status" value="1"/>
</dbReference>
<keyword evidence="4" id="KW-1185">Reference proteome</keyword>
<reference evidence="2" key="3">
    <citation type="submission" date="2021-01" db="EMBL/GenBank/DDBJ databases">
        <authorList>
            <consortium name="Genoscope - CEA"/>
            <person name="William W."/>
        </authorList>
    </citation>
    <scope>NUCLEOTIDE SEQUENCE</scope>
</reference>
<organism evidence="3 4">
    <name type="scientific">Brassica napus</name>
    <name type="common">Rape</name>
    <dbReference type="NCBI Taxonomy" id="3708"/>
    <lineage>
        <taxon>Eukaryota</taxon>
        <taxon>Viridiplantae</taxon>
        <taxon>Streptophyta</taxon>
        <taxon>Embryophyta</taxon>
        <taxon>Tracheophyta</taxon>
        <taxon>Spermatophyta</taxon>
        <taxon>Magnoliopsida</taxon>
        <taxon>eudicotyledons</taxon>
        <taxon>Gunneridae</taxon>
        <taxon>Pentapetalae</taxon>
        <taxon>rosids</taxon>
        <taxon>malvids</taxon>
        <taxon>Brassicales</taxon>
        <taxon>Brassicaceae</taxon>
        <taxon>Brassiceae</taxon>
        <taxon>Brassica</taxon>
    </lineage>
</organism>
<reference evidence="3 4" key="1">
    <citation type="journal article" date="2014" name="Science">
        <title>Plant genetics. Early allopolyploid evolution in the post-Neolithic Brassica napus oilseed genome.</title>
        <authorList>
            <person name="Chalhoub B."/>
            <person name="Denoeud F."/>
            <person name="Liu S."/>
            <person name="Parkin I.A."/>
            <person name="Tang H."/>
            <person name="Wang X."/>
            <person name="Chiquet J."/>
            <person name="Belcram H."/>
            <person name="Tong C."/>
            <person name="Samans B."/>
            <person name="Correa M."/>
            <person name="Da Silva C."/>
            <person name="Just J."/>
            <person name="Falentin C."/>
            <person name="Koh C.S."/>
            <person name="Le Clainche I."/>
            <person name="Bernard M."/>
            <person name="Bento P."/>
            <person name="Noel B."/>
            <person name="Labadie K."/>
            <person name="Alberti A."/>
            <person name="Charles M."/>
            <person name="Arnaud D."/>
            <person name="Guo H."/>
            <person name="Daviaud C."/>
            <person name="Alamery S."/>
            <person name="Jabbari K."/>
            <person name="Zhao M."/>
            <person name="Edger P.P."/>
            <person name="Chelaifa H."/>
            <person name="Tack D."/>
            <person name="Lassalle G."/>
            <person name="Mestiri I."/>
            <person name="Schnel N."/>
            <person name="Le Paslier M.C."/>
            <person name="Fan G."/>
            <person name="Renault V."/>
            <person name="Bayer P.E."/>
            <person name="Golicz A.A."/>
            <person name="Manoli S."/>
            <person name="Lee T.H."/>
            <person name="Thi V.H."/>
            <person name="Chalabi S."/>
            <person name="Hu Q."/>
            <person name="Fan C."/>
            <person name="Tollenaere R."/>
            <person name="Lu Y."/>
            <person name="Battail C."/>
            <person name="Shen J."/>
            <person name="Sidebottom C.H."/>
            <person name="Wang X."/>
            <person name="Canaguier A."/>
            <person name="Chauveau A."/>
            <person name="Berard A."/>
            <person name="Deniot G."/>
            <person name="Guan M."/>
            <person name="Liu Z."/>
            <person name="Sun F."/>
            <person name="Lim Y.P."/>
            <person name="Lyons E."/>
            <person name="Town C.D."/>
            <person name="Bancroft I."/>
            <person name="Wang X."/>
            <person name="Meng J."/>
            <person name="Ma J."/>
            <person name="Pires J.C."/>
            <person name="King G.J."/>
            <person name="Brunel D."/>
            <person name="Delourme R."/>
            <person name="Renard M."/>
            <person name="Aury J.M."/>
            <person name="Adams K.L."/>
            <person name="Batley J."/>
            <person name="Snowdon R.J."/>
            <person name="Tost J."/>
            <person name="Edwards D."/>
            <person name="Zhou Y."/>
            <person name="Hua W."/>
            <person name="Sharpe A.G."/>
            <person name="Paterson A.H."/>
            <person name="Guan C."/>
            <person name="Wincker P."/>
        </authorList>
    </citation>
    <scope>NUCLEOTIDE SEQUENCE [LARGE SCALE GENOMIC DNA]</scope>
    <source>
        <strain evidence="4">cv. Darmor-bzh</strain>
    </source>
</reference>
<protein>
    <submittedName>
        <fullName evidence="2">(rape) hypothetical protein</fullName>
    </submittedName>
    <submittedName>
        <fullName evidence="3">BnaC05g40090D protein</fullName>
    </submittedName>
</protein>
<feature type="compositionally biased region" description="Low complexity" evidence="1">
    <location>
        <begin position="63"/>
        <end position="80"/>
    </location>
</feature>
<dbReference type="PaxDb" id="3708-A0A078GAY4"/>
<reference evidence="3" key="2">
    <citation type="submission" date="2014-06" db="EMBL/GenBank/DDBJ databases">
        <authorList>
            <person name="Genoscope - CEA"/>
        </authorList>
    </citation>
    <scope>NUCLEOTIDE SEQUENCE</scope>
</reference>
<dbReference type="Gramene" id="CDY23585">
    <property type="protein sequence ID" value="CDY23585"/>
    <property type="gene ID" value="GSBRNA2T00023784001"/>
</dbReference>
<feature type="compositionally biased region" description="Pro residues" evidence="1">
    <location>
        <begin position="1"/>
        <end position="17"/>
    </location>
</feature>
<evidence type="ECO:0000313" key="3">
    <source>
        <dbReference type="EMBL" id="CDY23585.1"/>
    </source>
</evidence>
<dbReference type="EMBL" id="HG994369">
    <property type="protein sequence ID" value="CAF1935010.1"/>
    <property type="molecule type" value="Genomic_DNA"/>
</dbReference>
<sequence>MSDLPPYPALDPIPPPTTSSSSAPEFPNPSSPPPLPPPAAQFSTSIPTPSTAPTPHPSPSPISLPSSTLPSSAAVRQSRLPLRRSRQPIPILLRRESSTSTCASVDASFIGDSSGELRSVPDSRGAIFKDKSLTLVEKRQLMKFFKLTWLLLPRWRAMRGRLRLRRKIWRVRLLSSWLRCVCLPKSMRF</sequence>
<dbReference type="EMBL" id="LK032145">
    <property type="protein sequence ID" value="CDY23585.1"/>
    <property type="molecule type" value="Genomic_DNA"/>
</dbReference>
<gene>
    <name evidence="3" type="primary">BnaC05g40090D</name>
    <name evidence="2" type="ORF">DARMORV10_C05P54640.1</name>
    <name evidence="3" type="ORF">GSBRNA2T00023784001</name>
</gene>
<feature type="region of interest" description="Disordered" evidence="1">
    <location>
        <begin position="1"/>
        <end position="80"/>
    </location>
</feature>
<proteinExistence type="predicted"/>
<dbReference type="AlphaFoldDB" id="A0A078GAY4"/>
<accession>A0A078GAY4</accession>
<dbReference type="Proteomes" id="UP001295469">
    <property type="component" value="Chromosome C05"/>
</dbReference>
<evidence type="ECO:0000313" key="4">
    <source>
        <dbReference type="Proteomes" id="UP000028999"/>
    </source>
</evidence>
<feature type="compositionally biased region" description="Pro residues" evidence="1">
    <location>
        <begin position="50"/>
        <end position="62"/>
    </location>
</feature>
<dbReference type="STRING" id="3708.A0A078GAY4"/>
<name>A0A078GAY4_BRANA</name>
<feature type="compositionally biased region" description="Pro residues" evidence="1">
    <location>
        <begin position="26"/>
        <end position="39"/>
    </location>
</feature>
<dbReference type="Proteomes" id="UP000028999">
    <property type="component" value="Unassembled WGS sequence"/>
</dbReference>
<evidence type="ECO:0000256" key="1">
    <source>
        <dbReference type="SAM" id="MobiDB-lite"/>
    </source>
</evidence>
<evidence type="ECO:0000313" key="2">
    <source>
        <dbReference type="EMBL" id="CAF1935010.1"/>
    </source>
</evidence>